<proteinExistence type="predicted"/>
<dbReference type="GO" id="GO:0008237">
    <property type="term" value="F:metallopeptidase activity"/>
    <property type="evidence" value="ECO:0007669"/>
    <property type="project" value="UniProtKB-KW"/>
</dbReference>
<dbReference type="RefSeq" id="WP_191813900.1">
    <property type="nucleotide sequence ID" value="NZ_JACSPV010000026.1"/>
</dbReference>
<keyword evidence="1" id="KW-0472">Membrane</keyword>
<keyword evidence="3" id="KW-0378">Hydrolase</keyword>
<feature type="transmembrane region" description="Helical" evidence="1">
    <location>
        <begin position="49"/>
        <end position="72"/>
    </location>
</feature>
<feature type="transmembrane region" description="Helical" evidence="1">
    <location>
        <begin position="181"/>
        <end position="202"/>
    </location>
</feature>
<evidence type="ECO:0000313" key="3">
    <source>
        <dbReference type="EMBL" id="MBD8006240.1"/>
    </source>
</evidence>
<evidence type="ECO:0000256" key="1">
    <source>
        <dbReference type="SAM" id="Phobius"/>
    </source>
</evidence>
<feature type="transmembrane region" description="Helical" evidence="1">
    <location>
        <begin position="120"/>
        <end position="145"/>
    </location>
</feature>
<organism evidence="3 4">
    <name type="scientific">Bacillus norwichensis</name>
    <dbReference type="NCBI Taxonomy" id="2762217"/>
    <lineage>
        <taxon>Bacteria</taxon>
        <taxon>Bacillati</taxon>
        <taxon>Bacillota</taxon>
        <taxon>Bacilli</taxon>
        <taxon>Bacillales</taxon>
        <taxon>Bacillaceae</taxon>
        <taxon>Bacillus</taxon>
    </lineage>
</organism>
<gene>
    <name evidence="3" type="ORF">H9631_14260</name>
</gene>
<dbReference type="EMBL" id="JACSPV010000026">
    <property type="protein sequence ID" value="MBD8006240.1"/>
    <property type="molecule type" value="Genomic_DNA"/>
</dbReference>
<accession>A0ABR8VN99</accession>
<feature type="domain" description="CAAX prenyl protease 2/Lysostaphin resistance protein A-like" evidence="2">
    <location>
        <begin position="90"/>
        <end position="190"/>
    </location>
</feature>
<keyword evidence="4" id="KW-1185">Reference proteome</keyword>
<dbReference type="Pfam" id="PF02517">
    <property type="entry name" value="Rce1-like"/>
    <property type="match status" value="1"/>
</dbReference>
<feature type="transmembrane region" description="Helical" evidence="1">
    <location>
        <begin position="6"/>
        <end position="25"/>
    </location>
</feature>
<keyword evidence="1" id="KW-1133">Transmembrane helix</keyword>
<evidence type="ECO:0000259" key="2">
    <source>
        <dbReference type="Pfam" id="PF02517"/>
    </source>
</evidence>
<feature type="transmembrane region" description="Helical" evidence="1">
    <location>
        <begin position="151"/>
        <end position="169"/>
    </location>
</feature>
<comment type="caution">
    <text evidence="3">The sequence shown here is derived from an EMBL/GenBank/DDBJ whole genome shotgun (WGS) entry which is preliminary data.</text>
</comment>
<evidence type="ECO:0000313" key="4">
    <source>
        <dbReference type="Proteomes" id="UP000648182"/>
    </source>
</evidence>
<keyword evidence="3" id="KW-0482">Metalloprotease</keyword>
<reference evidence="3 4" key="1">
    <citation type="submission" date="2020-08" db="EMBL/GenBank/DDBJ databases">
        <title>A Genomic Blueprint of the Chicken Gut Microbiome.</title>
        <authorList>
            <person name="Gilroy R."/>
            <person name="Ravi A."/>
            <person name="Getino M."/>
            <person name="Pursley I."/>
            <person name="Horton D.L."/>
            <person name="Alikhan N.-F."/>
            <person name="Baker D."/>
            <person name="Gharbi K."/>
            <person name="Hall N."/>
            <person name="Watson M."/>
            <person name="Adriaenssens E.M."/>
            <person name="Foster-Nyarko E."/>
            <person name="Jarju S."/>
            <person name="Secka A."/>
            <person name="Antonio M."/>
            <person name="Oren A."/>
            <person name="Chaudhuri R."/>
            <person name="La Ragione R.M."/>
            <person name="Hildebrand F."/>
            <person name="Pallen M.J."/>
        </authorList>
    </citation>
    <scope>NUCLEOTIDE SEQUENCE [LARGE SCALE GENOMIC DNA]</scope>
    <source>
        <strain evidence="3 4">Sa1BUA2</strain>
    </source>
</reference>
<dbReference type="InterPro" id="IPR003675">
    <property type="entry name" value="Rce1/LyrA-like_dom"/>
</dbReference>
<protein>
    <submittedName>
        <fullName evidence="3">CPBP family intramembrane metalloprotease</fullName>
    </submittedName>
</protein>
<keyword evidence="3" id="KW-0645">Protease</keyword>
<dbReference type="Proteomes" id="UP000648182">
    <property type="component" value="Unassembled WGS sequence"/>
</dbReference>
<name>A0ABR8VN99_9BACI</name>
<feature type="transmembrane region" description="Helical" evidence="1">
    <location>
        <begin position="78"/>
        <end position="99"/>
    </location>
</feature>
<sequence>MTILISAFIQLFIFTVIPFLWWLIVNKRREPFLSWIGLKKPIIDHKKQWWITFVATLLLLCGPLFFVLTMRIDTEAVAASQFAGLGAKAIIPSLIFSYLQTGLSEEILFRGFIGKRCIRAFGFAKGNFIQATCFGLVHGLMFVFLTDVTGTILITVITGIAGWLMGWINEKLSKGSIVSSWLLHGSTNMIPSVLIMFSIIGAN</sequence>
<keyword evidence="1" id="KW-0812">Transmembrane</keyword>